<evidence type="ECO:0000313" key="5">
    <source>
        <dbReference type="Proteomes" id="UP000001060"/>
    </source>
</evidence>
<name>D3HN16_LEGLN</name>
<dbReference type="InterPro" id="IPR010099">
    <property type="entry name" value="SDR39U1"/>
</dbReference>
<evidence type="ECO:0000259" key="3">
    <source>
        <dbReference type="Pfam" id="PF08338"/>
    </source>
</evidence>
<feature type="domain" description="NAD-dependent epimerase/dehydratase" evidence="2">
    <location>
        <begin position="3"/>
        <end position="226"/>
    </location>
</feature>
<evidence type="ECO:0000256" key="1">
    <source>
        <dbReference type="ARBA" id="ARBA00009353"/>
    </source>
</evidence>
<evidence type="ECO:0008006" key="6">
    <source>
        <dbReference type="Google" id="ProtNLM"/>
    </source>
</evidence>
<protein>
    <recommendedName>
        <fullName evidence="6">Nucleoside-diphosphate sugar epimerase</fullName>
    </recommendedName>
</protein>
<dbReference type="InterPro" id="IPR001509">
    <property type="entry name" value="Epimerase_deHydtase"/>
</dbReference>
<evidence type="ECO:0000313" key="4">
    <source>
        <dbReference type="EMBL" id="CBJ13866.1"/>
    </source>
</evidence>
<feature type="domain" description="DUF1731" evidence="3">
    <location>
        <begin position="261"/>
        <end position="305"/>
    </location>
</feature>
<evidence type="ECO:0000259" key="2">
    <source>
        <dbReference type="Pfam" id="PF01370"/>
    </source>
</evidence>
<dbReference type="PANTHER" id="PTHR11092">
    <property type="entry name" value="SUGAR NUCLEOTIDE EPIMERASE RELATED"/>
    <property type="match status" value="1"/>
</dbReference>
<organism evidence="4 5">
    <name type="scientific">Legionella longbeachae serogroup 1 (strain NSW150)</name>
    <dbReference type="NCBI Taxonomy" id="661367"/>
    <lineage>
        <taxon>Bacteria</taxon>
        <taxon>Pseudomonadati</taxon>
        <taxon>Pseudomonadota</taxon>
        <taxon>Gammaproteobacteria</taxon>
        <taxon>Legionellales</taxon>
        <taxon>Legionellaceae</taxon>
        <taxon>Legionella</taxon>
    </lineage>
</organism>
<dbReference type="Proteomes" id="UP000001060">
    <property type="component" value="Chromosome"/>
</dbReference>
<reference evidence="4 5" key="1">
    <citation type="journal article" date="2010" name="PLoS Genet.">
        <title>Analysis of the Legionella longbeachae genome and transcriptome uncovers unique strategies to cause Legionnaires' disease.</title>
        <authorList>
            <person name="Cazalet C."/>
            <person name="Gomez-Valero L."/>
            <person name="Rusniok C."/>
            <person name="Lomma M."/>
            <person name="Dervins-Ravault D."/>
            <person name="Newton H."/>
            <person name="Sansom F."/>
            <person name="Jarraud S."/>
            <person name="Zidane N."/>
            <person name="Ma L."/>
            <person name="Bouchier C."/>
            <person name="Etienne J."/>
            <person name="Hartland E."/>
            <person name="Buchrieser C."/>
        </authorList>
    </citation>
    <scope>NUCLEOTIDE SEQUENCE [LARGE SCALE GENOMIC DNA]</scope>
    <source>
        <strain evidence="4 5">NSW150</strain>
    </source>
</reference>
<comment type="similarity">
    <text evidence="1">Belongs to the NAD(P)-dependent epimerase/dehydratase family. SDR39U1 subfamily.</text>
</comment>
<dbReference type="KEGG" id="llo:LLO_3402"/>
<dbReference type="EMBL" id="FN650140">
    <property type="protein sequence ID" value="CBJ13866.1"/>
    <property type="molecule type" value="Genomic_DNA"/>
</dbReference>
<accession>D3HN16</accession>
<dbReference type="Gene3D" id="3.40.50.720">
    <property type="entry name" value="NAD(P)-binding Rossmann-like Domain"/>
    <property type="match status" value="1"/>
</dbReference>
<gene>
    <name evidence="4" type="ordered locus">LLO_3402</name>
</gene>
<dbReference type="Pfam" id="PF01370">
    <property type="entry name" value="Epimerase"/>
    <property type="match status" value="1"/>
</dbReference>
<dbReference type="AlphaFoldDB" id="D3HN16"/>
<dbReference type="STRING" id="661367.LLO_3402"/>
<dbReference type="NCBIfam" id="TIGR01777">
    <property type="entry name" value="yfcH"/>
    <property type="match status" value="1"/>
</dbReference>
<dbReference type="RefSeq" id="WP_003633958.1">
    <property type="nucleotide sequence ID" value="NC_013861.1"/>
</dbReference>
<dbReference type="InterPro" id="IPR036291">
    <property type="entry name" value="NAD(P)-bd_dom_sf"/>
</dbReference>
<dbReference type="Pfam" id="PF08338">
    <property type="entry name" value="DUF1731"/>
    <property type="match status" value="1"/>
</dbReference>
<sequence length="310" mass="34414">MKIIVSGGTGLVGQALIPELLKSGHEIHVIGRDEEKVRKAFSNTVQATTWNKLDTLNPDEFSAIINLAGEDISAHRWNTRTKEVLLSSRIKTTNQLIEWGVTAKNKKPHLYNASAIGIYGLQKKQAQDNIIFTETSKPIDFPKMSFASQLVTQWEEAAKKGFAMGMPVTLMRFGVVLKRGEGMLKKLQIPIQYGMGAVLGTGEQPLAWIDSTDLVHAILFLLAHPEITGPINLVAPECVSQKNFMKTLGQVLKKPVFMRLPSWSIRFLFGQMGEELLLSGQTVASQRLAEYQFKFKYPTLLAALTKEFGG</sequence>
<dbReference type="SUPFAM" id="SSF51735">
    <property type="entry name" value="NAD(P)-binding Rossmann-fold domains"/>
    <property type="match status" value="1"/>
</dbReference>
<dbReference type="eggNOG" id="COG1090">
    <property type="taxonomic scope" value="Bacteria"/>
</dbReference>
<dbReference type="OrthoDB" id="9801773at2"/>
<dbReference type="GeneID" id="40927582"/>
<keyword evidence="5" id="KW-1185">Reference proteome</keyword>
<dbReference type="InterPro" id="IPR013549">
    <property type="entry name" value="DUF1731"/>
</dbReference>
<proteinExistence type="inferred from homology"/>
<dbReference type="PANTHER" id="PTHR11092:SF0">
    <property type="entry name" value="EPIMERASE FAMILY PROTEIN SDR39U1"/>
    <property type="match status" value="1"/>
</dbReference>
<dbReference type="HOGENOM" id="CLU_047373_0_2_6"/>